<name>A0A382HGU3_9ZZZZ</name>
<proteinExistence type="predicted"/>
<accession>A0A382HGU3</accession>
<gene>
    <name evidence="2" type="ORF">METZ01_LOCUS238575</name>
</gene>
<dbReference type="InterPro" id="IPR052716">
    <property type="entry name" value="MOSC_domain"/>
</dbReference>
<sequence>MSKIIGLGIAKNSSQKIEEVSKAELIAGKGIIGDRHFHENNSVRSQITLIESENIDYYNNKFKTNYSYLDFRRNVVTKGIELNNLVGNKLSIGNIEIEGHDLCRPCKHLEETLNGKDIIKEFLRRGGLRCEILTSGTINLQDKITIL</sequence>
<organism evidence="2">
    <name type="scientific">marine metagenome</name>
    <dbReference type="NCBI Taxonomy" id="408172"/>
    <lineage>
        <taxon>unclassified sequences</taxon>
        <taxon>metagenomes</taxon>
        <taxon>ecological metagenomes</taxon>
    </lineage>
</organism>
<reference evidence="2" key="1">
    <citation type="submission" date="2018-05" db="EMBL/GenBank/DDBJ databases">
        <authorList>
            <person name="Lanie J.A."/>
            <person name="Ng W.-L."/>
            <person name="Kazmierczak K.M."/>
            <person name="Andrzejewski T.M."/>
            <person name="Davidsen T.M."/>
            <person name="Wayne K.J."/>
            <person name="Tettelin H."/>
            <person name="Glass J.I."/>
            <person name="Rusch D."/>
            <person name="Podicherti R."/>
            <person name="Tsui H.-C.T."/>
            <person name="Winkler M.E."/>
        </authorList>
    </citation>
    <scope>NUCLEOTIDE SEQUENCE</scope>
</reference>
<dbReference type="GO" id="GO:0030170">
    <property type="term" value="F:pyridoxal phosphate binding"/>
    <property type="evidence" value="ECO:0007669"/>
    <property type="project" value="InterPro"/>
</dbReference>
<dbReference type="PANTHER" id="PTHR36930">
    <property type="entry name" value="METAL-SULFUR CLUSTER BIOSYNTHESIS PROTEINS YUAD-RELATED"/>
    <property type="match status" value="1"/>
</dbReference>
<dbReference type="EMBL" id="UINC01060814">
    <property type="protein sequence ID" value="SVB85721.1"/>
    <property type="molecule type" value="Genomic_DNA"/>
</dbReference>
<dbReference type="PROSITE" id="PS51340">
    <property type="entry name" value="MOSC"/>
    <property type="match status" value="1"/>
</dbReference>
<evidence type="ECO:0000313" key="2">
    <source>
        <dbReference type="EMBL" id="SVB85721.1"/>
    </source>
</evidence>
<protein>
    <recommendedName>
        <fullName evidence="1">MOSC domain-containing protein</fullName>
    </recommendedName>
</protein>
<dbReference type="GO" id="GO:0003824">
    <property type="term" value="F:catalytic activity"/>
    <property type="evidence" value="ECO:0007669"/>
    <property type="project" value="InterPro"/>
</dbReference>
<dbReference type="AlphaFoldDB" id="A0A382HGU3"/>
<dbReference type="InterPro" id="IPR005302">
    <property type="entry name" value="MoCF_Sase_C"/>
</dbReference>
<dbReference type="InterPro" id="IPR011037">
    <property type="entry name" value="Pyrv_Knase-like_insert_dom_sf"/>
</dbReference>
<evidence type="ECO:0000259" key="1">
    <source>
        <dbReference type="PROSITE" id="PS51340"/>
    </source>
</evidence>
<dbReference type="Pfam" id="PF03473">
    <property type="entry name" value="MOSC"/>
    <property type="match status" value="1"/>
</dbReference>
<feature type="domain" description="MOSC" evidence="1">
    <location>
        <begin position="18"/>
        <end position="147"/>
    </location>
</feature>
<dbReference type="PANTHER" id="PTHR36930:SF1">
    <property type="entry name" value="MOSC DOMAIN-CONTAINING PROTEIN"/>
    <property type="match status" value="1"/>
</dbReference>
<dbReference type="Gene3D" id="2.40.33.20">
    <property type="entry name" value="PK beta-barrel domain-like"/>
    <property type="match status" value="1"/>
</dbReference>
<dbReference type="GO" id="GO:0030151">
    <property type="term" value="F:molybdenum ion binding"/>
    <property type="evidence" value="ECO:0007669"/>
    <property type="project" value="InterPro"/>
</dbReference>
<dbReference type="SUPFAM" id="SSF50800">
    <property type="entry name" value="PK beta-barrel domain-like"/>
    <property type="match status" value="1"/>
</dbReference>